<feature type="compositionally biased region" description="Low complexity" evidence="1">
    <location>
        <begin position="173"/>
        <end position="196"/>
    </location>
</feature>
<dbReference type="RefSeq" id="XP_007677282.1">
    <property type="nucleotide sequence ID" value="XM_007679092.1"/>
</dbReference>
<name>M2NA73_BAUPA</name>
<keyword evidence="3" id="KW-1185">Reference proteome</keyword>
<sequence length="272" mass="30567">MEFPAPSKDNDYLGFCPSAIKLQHGDRRGALKKRTEYHDSFSTSGVSTYICSTKGCLFQGHVSVDFVWKVVMKDEQLGLQCRWSFLAKSHVMQASVSGKQYHYQCPICIYSQGHAEGMVWNGTNLFLDHVSTHRGKAIPSEVLHKLNVINEYVAEEKENFDLNLFPPGFDSNASGHTSSNSSLSLSRAPTHSSTHSSSHHHHHRVWSRKESTIDLPHTNPRRDTVTTLRDRADSAVARPGAERTESESSEPWSTGLSTFHAEKDTDYLTEEF</sequence>
<dbReference type="OrthoDB" id="25896at2759"/>
<dbReference type="Proteomes" id="UP000011761">
    <property type="component" value="Unassembled WGS sequence"/>
</dbReference>
<dbReference type="eggNOG" id="ENOG502SQTP">
    <property type="taxonomic scope" value="Eukaryota"/>
</dbReference>
<dbReference type="GeneID" id="19115057"/>
<dbReference type="HOGENOM" id="CLU_1023038_0_0_1"/>
<evidence type="ECO:0000313" key="2">
    <source>
        <dbReference type="EMBL" id="EMC96019.1"/>
    </source>
</evidence>
<protein>
    <submittedName>
        <fullName evidence="2">Uncharacterized protein</fullName>
    </submittedName>
</protein>
<feature type="compositionally biased region" description="Basic and acidic residues" evidence="1">
    <location>
        <begin position="220"/>
        <end position="233"/>
    </location>
</feature>
<accession>M2NA73</accession>
<reference evidence="2 3" key="1">
    <citation type="journal article" date="2012" name="PLoS Pathog.">
        <title>Diverse lifestyles and strategies of plant pathogenesis encoded in the genomes of eighteen Dothideomycetes fungi.</title>
        <authorList>
            <person name="Ohm R.A."/>
            <person name="Feau N."/>
            <person name="Henrissat B."/>
            <person name="Schoch C.L."/>
            <person name="Horwitz B.A."/>
            <person name="Barry K.W."/>
            <person name="Condon B.J."/>
            <person name="Copeland A.C."/>
            <person name="Dhillon B."/>
            <person name="Glaser F."/>
            <person name="Hesse C.N."/>
            <person name="Kosti I."/>
            <person name="LaButti K."/>
            <person name="Lindquist E.A."/>
            <person name="Lucas S."/>
            <person name="Salamov A.A."/>
            <person name="Bradshaw R.E."/>
            <person name="Ciuffetti L."/>
            <person name="Hamelin R.C."/>
            <person name="Kema G.H.J."/>
            <person name="Lawrence C."/>
            <person name="Scott J.A."/>
            <person name="Spatafora J.W."/>
            <person name="Turgeon B.G."/>
            <person name="de Wit P.J.G.M."/>
            <person name="Zhong S."/>
            <person name="Goodwin S.B."/>
            <person name="Grigoriev I.V."/>
        </authorList>
    </citation>
    <scope>NUCLEOTIDE SEQUENCE [LARGE SCALE GENOMIC DNA]</scope>
    <source>
        <strain evidence="2 3">UAMH 10762</strain>
    </source>
</reference>
<evidence type="ECO:0000313" key="3">
    <source>
        <dbReference type="Proteomes" id="UP000011761"/>
    </source>
</evidence>
<feature type="compositionally biased region" description="Basic residues" evidence="1">
    <location>
        <begin position="197"/>
        <end position="206"/>
    </location>
</feature>
<organism evidence="2 3">
    <name type="scientific">Baudoinia panamericana (strain UAMH 10762)</name>
    <name type="common">Angels' share fungus</name>
    <name type="synonym">Baudoinia compniacensis (strain UAMH 10762)</name>
    <dbReference type="NCBI Taxonomy" id="717646"/>
    <lineage>
        <taxon>Eukaryota</taxon>
        <taxon>Fungi</taxon>
        <taxon>Dikarya</taxon>
        <taxon>Ascomycota</taxon>
        <taxon>Pezizomycotina</taxon>
        <taxon>Dothideomycetes</taxon>
        <taxon>Dothideomycetidae</taxon>
        <taxon>Mycosphaerellales</taxon>
        <taxon>Teratosphaeriaceae</taxon>
        <taxon>Baudoinia</taxon>
    </lineage>
</organism>
<proteinExistence type="predicted"/>
<dbReference type="AlphaFoldDB" id="M2NA73"/>
<feature type="region of interest" description="Disordered" evidence="1">
    <location>
        <begin position="173"/>
        <end position="272"/>
    </location>
</feature>
<dbReference type="KEGG" id="bcom:BAUCODRAFT_513401"/>
<evidence type="ECO:0000256" key="1">
    <source>
        <dbReference type="SAM" id="MobiDB-lite"/>
    </source>
</evidence>
<gene>
    <name evidence="2" type="ORF">BAUCODRAFT_513401</name>
</gene>
<dbReference type="EMBL" id="KB445556">
    <property type="protein sequence ID" value="EMC96019.1"/>
    <property type="molecule type" value="Genomic_DNA"/>
</dbReference>